<evidence type="ECO:0000313" key="3">
    <source>
        <dbReference type="Proteomes" id="UP001177003"/>
    </source>
</evidence>
<proteinExistence type="predicted"/>
<dbReference type="EMBL" id="OX465079">
    <property type="protein sequence ID" value="CAI9276608.1"/>
    <property type="molecule type" value="Genomic_DNA"/>
</dbReference>
<evidence type="ECO:0000313" key="2">
    <source>
        <dbReference type="EMBL" id="CAI9276608.1"/>
    </source>
</evidence>
<keyword evidence="3" id="KW-1185">Reference proteome</keyword>
<feature type="region of interest" description="Disordered" evidence="1">
    <location>
        <begin position="94"/>
        <end position="114"/>
    </location>
</feature>
<sequence>MYKTLQNHLSHHNIHTSALNTHNKNFKRPKIWKFLQEVLPEAFQKVFQALLMQIECGGEQHTLFNGGRSMRTVDLGEDNHARFSKIKKSFNCINDSKKSGIDASKSHRSSKISSSNNELQNKWLVEIYKNMSSVHEPN</sequence>
<dbReference type="Proteomes" id="UP001177003">
    <property type="component" value="Chromosome 3"/>
</dbReference>
<reference evidence="2" key="1">
    <citation type="submission" date="2023-04" db="EMBL/GenBank/DDBJ databases">
        <authorList>
            <person name="Vijverberg K."/>
            <person name="Xiong W."/>
            <person name="Schranz E."/>
        </authorList>
    </citation>
    <scope>NUCLEOTIDE SEQUENCE</scope>
</reference>
<evidence type="ECO:0000256" key="1">
    <source>
        <dbReference type="SAM" id="MobiDB-lite"/>
    </source>
</evidence>
<name>A0AA35YM65_LACSI</name>
<organism evidence="2 3">
    <name type="scientific">Lactuca saligna</name>
    <name type="common">Willowleaf lettuce</name>
    <dbReference type="NCBI Taxonomy" id="75948"/>
    <lineage>
        <taxon>Eukaryota</taxon>
        <taxon>Viridiplantae</taxon>
        <taxon>Streptophyta</taxon>
        <taxon>Embryophyta</taxon>
        <taxon>Tracheophyta</taxon>
        <taxon>Spermatophyta</taxon>
        <taxon>Magnoliopsida</taxon>
        <taxon>eudicotyledons</taxon>
        <taxon>Gunneridae</taxon>
        <taxon>Pentapetalae</taxon>
        <taxon>asterids</taxon>
        <taxon>campanulids</taxon>
        <taxon>Asterales</taxon>
        <taxon>Asteraceae</taxon>
        <taxon>Cichorioideae</taxon>
        <taxon>Cichorieae</taxon>
        <taxon>Lactucinae</taxon>
        <taxon>Lactuca</taxon>
    </lineage>
</organism>
<gene>
    <name evidence="2" type="ORF">LSALG_LOCUS16578</name>
</gene>
<dbReference type="AlphaFoldDB" id="A0AA35YM65"/>
<protein>
    <submittedName>
        <fullName evidence="2">Uncharacterized protein</fullName>
    </submittedName>
</protein>
<accession>A0AA35YM65</accession>